<dbReference type="Proteomes" id="UP001152795">
    <property type="component" value="Unassembled WGS sequence"/>
</dbReference>
<dbReference type="SUPFAM" id="SSF57302">
    <property type="entry name" value="Snake toxin-like"/>
    <property type="match status" value="2"/>
</dbReference>
<proteinExistence type="predicted"/>
<comment type="subcellular location">
    <subcellularLocation>
        <location evidence="1">Secreted</location>
    </subcellularLocation>
</comment>
<dbReference type="PANTHER" id="PTHR20914">
    <property type="entry name" value="LY6/PLAUR DOMAIN-CONTAINING PROTEIN 8"/>
    <property type="match status" value="1"/>
</dbReference>
<dbReference type="GO" id="GO:0005576">
    <property type="term" value="C:extracellular region"/>
    <property type="evidence" value="ECO:0007669"/>
    <property type="project" value="UniProtKB-SubCell"/>
</dbReference>
<gene>
    <name evidence="3" type="ORF">PACLA_8A017854</name>
</gene>
<evidence type="ECO:0000256" key="2">
    <source>
        <dbReference type="ARBA" id="ARBA00022525"/>
    </source>
</evidence>
<sequence length="224" mass="25037">MKLALQIYILVVWCYVGVQCQLKCNQCVESGSGWGDCGTEQTCDNTQTRCLAMRWGANQIAKKSNTFDTRCATADECSTNGIKQLCSGNDCEAKCCQTSKCDPFAQIKIIRTDDRAFNCYECSRESLDSCTSSDQRCDDDQDACISFLMEGGNHNKVYTKRCARKNECTQSELDRLCALEKDQSNRKECRASCCFDEMCNQCSLKTVSILVIAGALLLTMFMLN</sequence>
<evidence type="ECO:0000313" key="4">
    <source>
        <dbReference type="Proteomes" id="UP001152795"/>
    </source>
</evidence>
<dbReference type="InterPro" id="IPR045860">
    <property type="entry name" value="Snake_toxin-like_sf"/>
</dbReference>
<dbReference type="PANTHER" id="PTHR20914:SF9">
    <property type="entry name" value="COILED, ISOFORM A"/>
    <property type="match status" value="1"/>
</dbReference>
<evidence type="ECO:0000313" key="3">
    <source>
        <dbReference type="EMBL" id="CAB4003444.1"/>
    </source>
</evidence>
<keyword evidence="2" id="KW-0964">Secreted</keyword>
<comment type="caution">
    <text evidence="3">The sequence shown here is derived from an EMBL/GenBank/DDBJ whole genome shotgun (WGS) entry which is preliminary data.</text>
</comment>
<dbReference type="InterPro" id="IPR050918">
    <property type="entry name" value="CNF-like_PLA2_Inhibitor"/>
</dbReference>
<accession>A0A7D9E9Y5</accession>
<reference evidence="3" key="1">
    <citation type="submission" date="2020-04" db="EMBL/GenBank/DDBJ databases">
        <authorList>
            <person name="Alioto T."/>
            <person name="Alioto T."/>
            <person name="Gomez Garrido J."/>
        </authorList>
    </citation>
    <scope>NUCLEOTIDE SEQUENCE</scope>
    <source>
        <strain evidence="3">A484AB</strain>
    </source>
</reference>
<dbReference type="AlphaFoldDB" id="A0A7D9E9Y5"/>
<keyword evidence="4" id="KW-1185">Reference proteome</keyword>
<protein>
    <submittedName>
        <fullName evidence="3">Uncharacterized protein</fullName>
    </submittedName>
</protein>
<name>A0A7D9E9Y5_PARCT</name>
<evidence type="ECO:0000256" key="1">
    <source>
        <dbReference type="ARBA" id="ARBA00004613"/>
    </source>
</evidence>
<dbReference type="OrthoDB" id="5979062at2759"/>
<dbReference type="Gene3D" id="2.10.60.10">
    <property type="entry name" value="CD59"/>
    <property type="match status" value="2"/>
</dbReference>
<dbReference type="EMBL" id="CACRXK020004632">
    <property type="protein sequence ID" value="CAB4003444.1"/>
    <property type="molecule type" value="Genomic_DNA"/>
</dbReference>
<organism evidence="3 4">
    <name type="scientific">Paramuricea clavata</name>
    <name type="common">Red gorgonian</name>
    <name type="synonym">Violescent sea-whip</name>
    <dbReference type="NCBI Taxonomy" id="317549"/>
    <lineage>
        <taxon>Eukaryota</taxon>
        <taxon>Metazoa</taxon>
        <taxon>Cnidaria</taxon>
        <taxon>Anthozoa</taxon>
        <taxon>Octocorallia</taxon>
        <taxon>Malacalcyonacea</taxon>
        <taxon>Plexauridae</taxon>
        <taxon>Paramuricea</taxon>
    </lineage>
</organism>